<reference evidence="1" key="1">
    <citation type="submission" date="2014-09" db="EMBL/GenBank/DDBJ databases">
        <authorList>
            <person name="Magalhaes I.L.F."/>
            <person name="Oliveira U."/>
            <person name="Santos F.R."/>
            <person name="Vidigal T.H.D.A."/>
            <person name="Brescovit A.D."/>
            <person name="Santos A.J."/>
        </authorList>
    </citation>
    <scope>NUCLEOTIDE SEQUENCE</scope>
    <source>
        <tissue evidence="1">Shoot tissue taken approximately 20 cm above the soil surface</tissue>
    </source>
</reference>
<sequence>MIRIALLLNSFILFSQASFLTFAFASLYIFLVCSCAAIQDIYNLDYHTNAAHGLGGLE</sequence>
<organism evidence="1">
    <name type="scientific">Arundo donax</name>
    <name type="common">Giant reed</name>
    <name type="synonym">Donax arundinaceus</name>
    <dbReference type="NCBI Taxonomy" id="35708"/>
    <lineage>
        <taxon>Eukaryota</taxon>
        <taxon>Viridiplantae</taxon>
        <taxon>Streptophyta</taxon>
        <taxon>Embryophyta</taxon>
        <taxon>Tracheophyta</taxon>
        <taxon>Spermatophyta</taxon>
        <taxon>Magnoliopsida</taxon>
        <taxon>Liliopsida</taxon>
        <taxon>Poales</taxon>
        <taxon>Poaceae</taxon>
        <taxon>PACMAD clade</taxon>
        <taxon>Arundinoideae</taxon>
        <taxon>Arundineae</taxon>
        <taxon>Arundo</taxon>
    </lineage>
</organism>
<reference evidence="1" key="2">
    <citation type="journal article" date="2015" name="Data Brief">
        <title>Shoot transcriptome of the giant reed, Arundo donax.</title>
        <authorList>
            <person name="Barrero R.A."/>
            <person name="Guerrero F.D."/>
            <person name="Moolhuijzen P."/>
            <person name="Goolsby J.A."/>
            <person name="Tidwell J."/>
            <person name="Bellgard S.E."/>
            <person name="Bellgard M.I."/>
        </authorList>
    </citation>
    <scope>NUCLEOTIDE SEQUENCE</scope>
    <source>
        <tissue evidence="1">Shoot tissue taken approximately 20 cm above the soil surface</tissue>
    </source>
</reference>
<name>A0A0A8YR97_ARUDO</name>
<protein>
    <submittedName>
        <fullName evidence="1">Uncharacterized protein</fullName>
    </submittedName>
</protein>
<accession>A0A0A8YR97</accession>
<dbReference type="AlphaFoldDB" id="A0A0A8YR97"/>
<dbReference type="PROSITE" id="PS51257">
    <property type="entry name" value="PROKAR_LIPOPROTEIN"/>
    <property type="match status" value="1"/>
</dbReference>
<dbReference type="EMBL" id="GBRH01272988">
    <property type="protein sequence ID" value="JAD24907.1"/>
    <property type="molecule type" value="Transcribed_RNA"/>
</dbReference>
<proteinExistence type="predicted"/>
<evidence type="ECO:0000313" key="1">
    <source>
        <dbReference type="EMBL" id="JAD24907.1"/>
    </source>
</evidence>